<evidence type="ECO:0000256" key="5">
    <source>
        <dbReference type="ARBA" id="ARBA00022547"/>
    </source>
</evidence>
<gene>
    <name evidence="14" type="primary">ATP8</name>
</gene>
<comment type="subcellular location">
    <subcellularLocation>
        <location evidence="1 12">Mitochondrion membrane</location>
        <topology evidence="1 12">Single-pass membrane protein</topology>
    </subcellularLocation>
</comment>
<keyword evidence="9 12" id="KW-0406">Ion transport</keyword>
<name>A0A891S8I6_9EUCA</name>
<evidence type="ECO:0000256" key="11">
    <source>
        <dbReference type="ARBA" id="ARBA00023136"/>
    </source>
</evidence>
<keyword evidence="11 13" id="KW-0472">Membrane</keyword>
<evidence type="ECO:0000256" key="13">
    <source>
        <dbReference type="SAM" id="Phobius"/>
    </source>
</evidence>
<keyword evidence="4 12" id="KW-0813">Transport</keyword>
<protein>
    <recommendedName>
        <fullName evidence="12">ATP synthase complex subunit 8</fullName>
    </recommendedName>
</protein>
<dbReference type="EMBL" id="MW451225">
    <property type="protein sequence ID" value="QRM82001.1"/>
    <property type="molecule type" value="Genomic_DNA"/>
</dbReference>
<evidence type="ECO:0000256" key="6">
    <source>
        <dbReference type="ARBA" id="ARBA00022692"/>
    </source>
</evidence>
<accession>A0A891S8I6</accession>
<reference evidence="14" key="1">
    <citation type="submission" date="2021-01" db="EMBL/GenBank/DDBJ databases">
        <title>The complete mitochondrial genome of Scyra compressipes (Stimpson, 1857) (Decapoda: Epialtidae).</title>
        <authorList>
            <person name="An H.-E."/>
            <person name="Kim C.B."/>
        </authorList>
    </citation>
    <scope>NUCLEOTIDE SEQUENCE</scope>
</reference>
<organism evidence="14">
    <name type="scientific">Scyra compressipes</name>
    <dbReference type="NCBI Taxonomy" id="1235674"/>
    <lineage>
        <taxon>Eukaryota</taxon>
        <taxon>Metazoa</taxon>
        <taxon>Ecdysozoa</taxon>
        <taxon>Arthropoda</taxon>
        <taxon>Crustacea</taxon>
        <taxon>Multicrustacea</taxon>
        <taxon>Malacostraca</taxon>
        <taxon>Eumalacostraca</taxon>
        <taxon>Eucarida</taxon>
        <taxon>Decapoda</taxon>
        <taxon>Pleocyemata</taxon>
        <taxon>Brachyura</taxon>
        <taxon>Eubrachyura</taxon>
        <taxon>Majoidea</taxon>
        <taxon>Pisidae</taxon>
        <taxon>Scyra</taxon>
    </lineage>
</organism>
<keyword evidence="10 12" id="KW-0496">Mitochondrion</keyword>
<evidence type="ECO:0000256" key="3">
    <source>
        <dbReference type="ARBA" id="ARBA00011291"/>
    </source>
</evidence>
<dbReference type="CTD" id="4509"/>
<geneLocation type="mitochondrion" evidence="14"/>
<keyword evidence="7 12" id="KW-0375">Hydrogen ion transport</keyword>
<evidence type="ECO:0000256" key="12">
    <source>
        <dbReference type="RuleBase" id="RU003661"/>
    </source>
</evidence>
<dbReference type="AlphaFoldDB" id="A0A891S8I6"/>
<feature type="transmembrane region" description="Helical" evidence="13">
    <location>
        <begin position="7"/>
        <end position="30"/>
    </location>
</feature>
<evidence type="ECO:0000256" key="4">
    <source>
        <dbReference type="ARBA" id="ARBA00022448"/>
    </source>
</evidence>
<comment type="subunit">
    <text evidence="3">F-type ATPases have 2 components, CF(1) - the catalytic core - and CF(0) - the membrane proton channel.</text>
</comment>
<dbReference type="GO" id="GO:0015986">
    <property type="term" value="P:proton motive force-driven ATP synthesis"/>
    <property type="evidence" value="ECO:0007669"/>
    <property type="project" value="InterPro"/>
</dbReference>
<evidence type="ECO:0000256" key="9">
    <source>
        <dbReference type="ARBA" id="ARBA00023065"/>
    </source>
</evidence>
<evidence type="ECO:0000256" key="8">
    <source>
        <dbReference type="ARBA" id="ARBA00022989"/>
    </source>
</evidence>
<dbReference type="GO" id="GO:0045259">
    <property type="term" value="C:proton-transporting ATP synthase complex"/>
    <property type="evidence" value="ECO:0007669"/>
    <property type="project" value="UniProtKB-KW"/>
</dbReference>
<evidence type="ECO:0000256" key="2">
    <source>
        <dbReference type="ARBA" id="ARBA00008892"/>
    </source>
</evidence>
<dbReference type="GeneID" id="67268006"/>
<comment type="similarity">
    <text evidence="2 12">Belongs to the ATPase protein 8 family.</text>
</comment>
<dbReference type="InterPro" id="IPR001421">
    <property type="entry name" value="ATP8_metazoa"/>
</dbReference>
<dbReference type="RefSeq" id="YP_010164363.1">
    <property type="nucleotide sequence ID" value="NC_057485.1"/>
</dbReference>
<keyword evidence="5 12" id="KW-0138">CF(0)</keyword>
<dbReference type="GO" id="GO:0031966">
    <property type="term" value="C:mitochondrial membrane"/>
    <property type="evidence" value="ECO:0007669"/>
    <property type="project" value="UniProtKB-SubCell"/>
</dbReference>
<proteinExistence type="inferred from homology"/>
<evidence type="ECO:0000256" key="7">
    <source>
        <dbReference type="ARBA" id="ARBA00022781"/>
    </source>
</evidence>
<dbReference type="GO" id="GO:0015078">
    <property type="term" value="F:proton transmembrane transporter activity"/>
    <property type="evidence" value="ECO:0007669"/>
    <property type="project" value="InterPro"/>
</dbReference>
<keyword evidence="8 13" id="KW-1133">Transmembrane helix</keyword>
<keyword evidence="6 12" id="KW-0812">Transmembrane</keyword>
<evidence type="ECO:0000313" key="14">
    <source>
        <dbReference type="EMBL" id="QRM82001.1"/>
    </source>
</evidence>
<sequence>MPQMAPLLWLYLFLFFTFSLFLFLTFNFYISFFNKTLWDTTLSKDKFKIWKF</sequence>
<evidence type="ECO:0000256" key="10">
    <source>
        <dbReference type="ARBA" id="ARBA00023128"/>
    </source>
</evidence>
<evidence type="ECO:0000256" key="1">
    <source>
        <dbReference type="ARBA" id="ARBA00004304"/>
    </source>
</evidence>
<dbReference type="Pfam" id="PF00895">
    <property type="entry name" value="ATP-synt_8"/>
    <property type="match status" value="1"/>
</dbReference>